<sequence length="74" mass="8761">MSSYAIMNESWMILSWVMLQSESDKSLEPMYEGLSRQYITVGQPKAMYEWVDRDCCAAFRIPNPEHQEHLLWDS</sequence>
<accession>A0AAV9QXM8</accession>
<protein>
    <submittedName>
        <fullName evidence="1">Uncharacterized protein</fullName>
    </submittedName>
</protein>
<dbReference type="AlphaFoldDB" id="A0AAV9QXM8"/>
<evidence type="ECO:0000313" key="1">
    <source>
        <dbReference type="EMBL" id="KAK5600872.1"/>
    </source>
</evidence>
<gene>
    <name evidence="1" type="ORF">CRENBAI_008321</name>
</gene>
<name>A0AAV9QXM8_9TELE</name>
<reference evidence="1 2" key="1">
    <citation type="submission" date="2021-06" db="EMBL/GenBank/DDBJ databases">
        <authorList>
            <person name="Palmer J.M."/>
        </authorList>
    </citation>
    <scope>NUCLEOTIDE SEQUENCE [LARGE SCALE GENOMIC DNA]</scope>
    <source>
        <strain evidence="1 2">MEX-2019</strain>
        <tissue evidence="1">Muscle</tissue>
    </source>
</reference>
<evidence type="ECO:0000313" key="2">
    <source>
        <dbReference type="Proteomes" id="UP001311232"/>
    </source>
</evidence>
<comment type="caution">
    <text evidence="1">The sequence shown here is derived from an EMBL/GenBank/DDBJ whole genome shotgun (WGS) entry which is preliminary data.</text>
</comment>
<proteinExistence type="predicted"/>
<dbReference type="Proteomes" id="UP001311232">
    <property type="component" value="Unassembled WGS sequence"/>
</dbReference>
<keyword evidence="2" id="KW-1185">Reference proteome</keyword>
<dbReference type="EMBL" id="JAHHUM010002764">
    <property type="protein sequence ID" value="KAK5600872.1"/>
    <property type="molecule type" value="Genomic_DNA"/>
</dbReference>
<organism evidence="1 2">
    <name type="scientific">Crenichthys baileyi</name>
    <name type="common">White River springfish</name>
    <dbReference type="NCBI Taxonomy" id="28760"/>
    <lineage>
        <taxon>Eukaryota</taxon>
        <taxon>Metazoa</taxon>
        <taxon>Chordata</taxon>
        <taxon>Craniata</taxon>
        <taxon>Vertebrata</taxon>
        <taxon>Euteleostomi</taxon>
        <taxon>Actinopterygii</taxon>
        <taxon>Neopterygii</taxon>
        <taxon>Teleostei</taxon>
        <taxon>Neoteleostei</taxon>
        <taxon>Acanthomorphata</taxon>
        <taxon>Ovalentaria</taxon>
        <taxon>Atherinomorphae</taxon>
        <taxon>Cyprinodontiformes</taxon>
        <taxon>Goodeidae</taxon>
        <taxon>Crenichthys</taxon>
    </lineage>
</organism>